<gene>
    <name evidence="2" type="ORF">SSE37_02900</name>
</gene>
<organism evidence="2 3">
    <name type="scientific">Sagittula stellata (strain ATCC 700073 / DSM 11524 / E-37)</name>
    <dbReference type="NCBI Taxonomy" id="388399"/>
    <lineage>
        <taxon>Bacteria</taxon>
        <taxon>Pseudomonadati</taxon>
        <taxon>Pseudomonadota</taxon>
        <taxon>Alphaproteobacteria</taxon>
        <taxon>Rhodobacterales</taxon>
        <taxon>Roseobacteraceae</taxon>
        <taxon>Sagittula</taxon>
    </lineage>
</organism>
<protein>
    <recommendedName>
        <fullName evidence="1">DUF58 domain-containing protein</fullName>
    </recommendedName>
</protein>
<dbReference type="EMBL" id="AAYA01000013">
    <property type="protein sequence ID" value="EBA06801.1"/>
    <property type="molecule type" value="Genomic_DNA"/>
</dbReference>
<comment type="caution">
    <text evidence="2">The sequence shown here is derived from an EMBL/GenBank/DDBJ whole genome shotgun (WGS) entry which is preliminary data.</text>
</comment>
<dbReference type="Pfam" id="PF01882">
    <property type="entry name" value="DUF58"/>
    <property type="match status" value="1"/>
</dbReference>
<dbReference type="Proteomes" id="UP000005713">
    <property type="component" value="Unassembled WGS sequence"/>
</dbReference>
<evidence type="ECO:0000259" key="1">
    <source>
        <dbReference type="Pfam" id="PF01882"/>
    </source>
</evidence>
<dbReference type="InterPro" id="IPR002881">
    <property type="entry name" value="DUF58"/>
</dbReference>
<proteinExistence type="predicted"/>
<evidence type="ECO:0000313" key="2">
    <source>
        <dbReference type="EMBL" id="EBA06801.1"/>
    </source>
</evidence>
<evidence type="ECO:0000313" key="3">
    <source>
        <dbReference type="Proteomes" id="UP000005713"/>
    </source>
</evidence>
<dbReference type="PANTHER" id="PTHR33608:SF12">
    <property type="entry name" value="DUF58 DOMAIN-CONTAINING PROTEIN"/>
    <property type="match status" value="1"/>
</dbReference>
<sequence>MEFSEARAYQPGDDVRAIDWRVTARTGTAHTKLFQEERERPVYILVDMRAMMQFGTRVRFKSHLAAEVAAMLAWVGHDGGDRVGGLILSRDGLMDFRAGRTRKSVLRFLEKISEETEPEHATGHEVMLAAGLRRLRRSCKPGTLAFVISDFNDFDDLTARELRHLGHSAQVTAIEITDPLDEMLPPGGGRISDGTGGLSLASLGRRDVQDYAKAFAERHARLETLCRKSRMALHHLHTGDDPKAILNPSKPRLISK</sequence>
<dbReference type="AlphaFoldDB" id="A3K829"/>
<accession>A3K829</accession>
<feature type="domain" description="DUF58" evidence="1">
    <location>
        <begin position="5"/>
        <end position="192"/>
    </location>
</feature>
<name>A3K829_SAGS3</name>
<keyword evidence="3" id="KW-1185">Reference proteome</keyword>
<dbReference type="PANTHER" id="PTHR33608">
    <property type="entry name" value="BLL2464 PROTEIN"/>
    <property type="match status" value="1"/>
</dbReference>
<reference evidence="2 3" key="1">
    <citation type="submission" date="2006-06" db="EMBL/GenBank/DDBJ databases">
        <authorList>
            <person name="Moran M.A."/>
            <person name="Ferriera S."/>
            <person name="Johnson J."/>
            <person name="Kravitz S."/>
            <person name="Beeson K."/>
            <person name="Sutton G."/>
            <person name="Rogers Y.-H."/>
            <person name="Friedman R."/>
            <person name="Frazier M."/>
            <person name="Venter J.C."/>
        </authorList>
    </citation>
    <scope>NUCLEOTIDE SEQUENCE [LARGE SCALE GENOMIC DNA]</scope>
    <source>
        <strain evidence="2 3">E-37</strain>
    </source>
</reference>
<dbReference type="eggNOG" id="COG1721">
    <property type="taxonomic scope" value="Bacteria"/>
</dbReference>